<evidence type="ECO:0000313" key="1">
    <source>
        <dbReference type="EMBL" id="MFL9925035.1"/>
    </source>
</evidence>
<dbReference type="Proteomes" id="UP001629246">
    <property type="component" value="Unassembled WGS sequence"/>
</dbReference>
<reference evidence="1 2" key="1">
    <citation type="journal article" date="2024" name="Chem. Sci.">
        <title>Discovery of megapolipeptins by genome mining of a Burkholderiales bacteria collection.</title>
        <authorList>
            <person name="Paulo B.S."/>
            <person name="Recchia M.J.J."/>
            <person name="Lee S."/>
            <person name="Fergusson C.H."/>
            <person name="Romanowski S.B."/>
            <person name="Hernandez A."/>
            <person name="Krull N."/>
            <person name="Liu D.Y."/>
            <person name="Cavanagh H."/>
            <person name="Bos A."/>
            <person name="Gray C.A."/>
            <person name="Murphy B.T."/>
            <person name="Linington R.G."/>
            <person name="Eustaquio A.S."/>
        </authorList>
    </citation>
    <scope>NUCLEOTIDE SEQUENCE [LARGE SCALE GENOMIC DNA]</scope>
    <source>
        <strain evidence="1 2">RL21-008-BIB-A</strain>
    </source>
</reference>
<organism evidence="1 2">
    <name type="scientific">Herbaspirillum lusitanum</name>
    <dbReference type="NCBI Taxonomy" id="213312"/>
    <lineage>
        <taxon>Bacteria</taxon>
        <taxon>Pseudomonadati</taxon>
        <taxon>Pseudomonadota</taxon>
        <taxon>Betaproteobacteria</taxon>
        <taxon>Burkholderiales</taxon>
        <taxon>Oxalobacteraceae</taxon>
        <taxon>Herbaspirillum</taxon>
    </lineage>
</organism>
<dbReference type="RefSeq" id="WP_408158223.1">
    <property type="nucleotide sequence ID" value="NZ_JAQQFM010000005.1"/>
</dbReference>
<sequence length="64" mass="7524">MINVVEAAMKLEGEDVEWLIIFSSDQKLVGPVKHIQDDIYRITNGRNEYYFDAAQVLYMTQRRT</sequence>
<name>A0ABW9AAL7_9BURK</name>
<evidence type="ECO:0000313" key="2">
    <source>
        <dbReference type="Proteomes" id="UP001629246"/>
    </source>
</evidence>
<dbReference type="EMBL" id="JAQQFM010000005">
    <property type="protein sequence ID" value="MFL9925035.1"/>
    <property type="molecule type" value="Genomic_DNA"/>
</dbReference>
<gene>
    <name evidence="1" type="ORF">PQR62_12225</name>
</gene>
<protein>
    <submittedName>
        <fullName evidence="1">Uncharacterized protein</fullName>
    </submittedName>
</protein>
<proteinExistence type="predicted"/>
<keyword evidence="2" id="KW-1185">Reference proteome</keyword>
<comment type="caution">
    <text evidence="1">The sequence shown here is derived from an EMBL/GenBank/DDBJ whole genome shotgun (WGS) entry which is preliminary data.</text>
</comment>
<accession>A0ABW9AAL7</accession>